<evidence type="ECO:0000256" key="1">
    <source>
        <dbReference type="ARBA" id="ARBA00022553"/>
    </source>
</evidence>
<dbReference type="InterPro" id="IPR001789">
    <property type="entry name" value="Sig_transdc_resp-reg_receiver"/>
</dbReference>
<dbReference type="InterPro" id="IPR011006">
    <property type="entry name" value="CheY-like_superfamily"/>
</dbReference>
<keyword evidence="8" id="KW-1185">Reference proteome</keyword>
<proteinExistence type="predicted"/>
<evidence type="ECO:0000259" key="6">
    <source>
        <dbReference type="PROSITE" id="PS50110"/>
    </source>
</evidence>
<evidence type="ECO:0000256" key="3">
    <source>
        <dbReference type="ARBA" id="ARBA00023125"/>
    </source>
</evidence>
<dbReference type="PROSITE" id="PS50110">
    <property type="entry name" value="RESPONSE_REGULATORY"/>
    <property type="match status" value="1"/>
</dbReference>
<protein>
    <submittedName>
        <fullName evidence="7">Putative Transcriptional regulatory protein DevR (DosR)</fullName>
    </submittedName>
</protein>
<dbReference type="SMART" id="SM00448">
    <property type="entry name" value="REC"/>
    <property type="match status" value="1"/>
</dbReference>
<evidence type="ECO:0000256" key="5">
    <source>
        <dbReference type="PROSITE-ProRule" id="PRU00169"/>
    </source>
</evidence>
<dbReference type="CDD" id="cd17535">
    <property type="entry name" value="REC_NarL-like"/>
    <property type="match status" value="1"/>
</dbReference>
<evidence type="ECO:0000313" key="8">
    <source>
        <dbReference type="Proteomes" id="UP000248168"/>
    </source>
</evidence>
<dbReference type="GO" id="GO:0003677">
    <property type="term" value="F:DNA binding"/>
    <property type="evidence" value="ECO:0007669"/>
    <property type="project" value="UniProtKB-KW"/>
</dbReference>
<evidence type="ECO:0000256" key="2">
    <source>
        <dbReference type="ARBA" id="ARBA00023015"/>
    </source>
</evidence>
<dbReference type="Gene3D" id="3.40.50.2300">
    <property type="match status" value="1"/>
</dbReference>
<dbReference type="OrthoDB" id="9808843at2"/>
<evidence type="ECO:0000313" key="7">
    <source>
        <dbReference type="EMBL" id="SPP64405.1"/>
    </source>
</evidence>
<sequence>MKTSVALSPIRVVPVDDSAFAREGIRAILKLDRGIQVVGEAGSRACALEEVHRTQPDVVILDMRLPDGTGSDACRDILSAFPRMRILFFSAYNDDQDLYDAVMAGGHGYLTKDAGAKDLLRAIKTIAAGQSLLEPQKPVHNSSRMTRAIANSPTILMPPLSRTDLKLLAMLAEGATIKAIAAAFKTKQAAITKLLATLYRTLGVTRRNQAIHYFITQISRHRRPSDVSPLSTHRKG</sequence>
<dbReference type="Pfam" id="PF00072">
    <property type="entry name" value="Response_reg"/>
    <property type="match status" value="1"/>
</dbReference>
<dbReference type="InterPro" id="IPR039420">
    <property type="entry name" value="WalR-like"/>
</dbReference>
<dbReference type="GO" id="GO:0000160">
    <property type="term" value="P:phosphorelay signal transduction system"/>
    <property type="evidence" value="ECO:0007669"/>
    <property type="project" value="InterPro"/>
</dbReference>
<dbReference type="RefSeq" id="WP_121988810.1">
    <property type="nucleotide sequence ID" value="NZ_OUNR01000012.1"/>
</dbReference>
<keyword evidence="1 5" id="KW-0597">Phosphoprotein</keyword>
<dbReference type="InterPro" id="IPR016032">
    <property type="entry name" value="Sig_transdc_resp-reg_C-effctor"/>
</dbReference>
<dbReference type="EMBL" id="OUNR01000012">
    <property type="protein sequence ID" value="SPP64405.1"/>
    <property type="molecule type" value="Genomic_DNA"/>
</dbReference>
<dbReference type="SMART" id="SM00421">
    <property type="entry name" value="HTH_LUXR"/>
    <property type="match status" value="1"/>
</dbReference>
<dbReference type="PANTHER" id="PTHR43214:SF24">
    <property type="entry name" value="TRANSCRIPTIONAL REGULATORY PROTEIN NARL-RELATED"/>
    <property type="match status" value="1"/>
</dbReference>
<reference evidence="8" key="1">
    <citation type="submission" date="2018-04" db="EMBL/GenBank/DDBJ databases">
        <authorList>
            <person name="Lucker S."/>
            <person name="Sakoula D."/>
        </authorList>
    </citation>
    <scope>NUCLEOTIDE SEQUENCE [LARGE SCALE GENOMIC DNA]</scope>
</reference>
<dbReference type="SUPFAM" id="SSF52172">
    <property type="entry name" value="CheY-like"/>
    <property type="match status" value="1"/>
</dbReference>
<accession>A0A330L5Z1</accession>
<feature type="modified residue" description="4-aspartylphosphate" evidence="5">
    <location>
        <position position="62"/>
    </location>
</feature>
<dbReference type="InterPro" id="IPR058245">
    <property type="entry name" value="NreC/VraR/RcsB-like_REC"/>
</dbReference>
<dbReference type="PANTHER" id="PTHR43214">
    <property type="entry name" value="TWO-COMPONENT RESPONSE REGULATOR"/>
    <property type="match status" value="1"/>
</dbReference>
<gene>
    <name evidence="7" type="ORF">NITLEN_20044</name>
</gene>
<evidence type="ECO:0000256" key="4">
    <source>
        <dbReference type="ARBA" id="ARBA00023163"/>
    </source>
</evidence>
<dbReference type="Proteomes" id="UP000248168">
    <property type="component" value="Unassembled WGS sequence"/>
</dbReference>
<organism evidence="7 8">
    <name type="scientific">Nitrospira lenta</name>
    <dbReference type="NCBI Taxonomy" id="1436998"/>
    <lineage>
        <taxon>Bacteria</taxon>
        <taxon>Pseudomonadati</taxon>
        <taxon>Nitrospirota</taxon>
        <taxon>Nitrospiria</taxon>
        <taxon>Nitrospirales</taxon>
        <taxon>Nitrospiraceae</taxon>
        <taxon>Nitrospira</taxon>
    </lineage>
</organism>
<keyword evidence="4" id="KW-0804">Transcription</keyword>
<dbReference type="InParanoid" id="A0A330L5Z1"/>
<keyword evidence="2" id="KW-0805">Transcription regulation</keyword>
<dbReference type="GO" id="GO:0006355">
    <property type="term" value="P:regulation of DNA-templated transcription"/>
    <property type="evidence" value="ECO:0007669"/>
    <property type="project" value="InterPro"/>
</dbReference>
<feature type="domain" description="Response regulatory" evidence="6">
    <location>
        <begin position="11"/>
        <end position="127"/>
    </location>
</feature>
<dbReference type="InterPro" id="IPR000792">
    <property type="entry name" value="Tscrpt_reg_LuxR_C"/>
</dbReference>
<name>A0A330L5Z1_9BACT</name>
<dbReference type="AlphaFoldDB" id="A0A330L5Z1"/>
<dbReference type="SUPFAM" id="SSF46894">
    <property type="entry name" value="C-terminal effector domain of the bipartite response regulators"/>
    <property type="match status" value="1"/>
</dbReference>
<keyword evidence="3" id="KW-0238">DNA-binding</keyword>